<organism evidence="7 8">
    <name type="scientific">Helicobacter pylori</name>
    <name type="common">Campylobacter pylori</name>
    <dbReference type="NCBI Taxonomy" id="210"/>
    <lineage>
        <taxon>Bacteria</taxon>
        <taxon>Pseudomonadati</taxon>
        <taxon>Campylobacterota</taxon>
        <taxon>Epsilonproteobacteria</taxon>
        <taxon>Campylobacterales</taxon>
        <taxon>Helicobacteraceae</taxon>
        <taxon>Helicobacter</taxon>
    </lineage>
</organism>
<name>A0A438WSG7_HELPX</name>
<protein>
    <submittedName>
        <fullName evidence="7">4-hydroxybenzoate octaprenyltransferase</fullName>
    </submittedName>
</protein>
<dbReference type="EMBL" id="RJGP01000809">
    <property type="protein sequence ID" value="RVZ27108.1"/>
    <property type="molecule type" value="Genomic_DNA"/>
</dbReference>
<dbReference type="InterPro" id="IPR044878">
    <property type="entry name" value="UbiA_sf"/>
</dbReference>
<evidence type="ECO:0000256" key="5">
    <source>
        <dbReference type="ARBA" id="ARBA00023136"/>
    </source>
</evidence>
<evidence type="ECO:0000313" key="7">
    <source>
        <dbReference type="EMBL" id="RVZ27108.1"/>
    </source>
</evidence>
<feature type="non-terminal residue" evidence="7">
    <location>
        <position position="90"/>
    </location>
</feature>
<sequence length="90" mass="10283">MLKKITHKIKALSELVALEHTIFSSMFLLMAMVISSYQKNQTLFFGLETLILCFLALFGARNFAMGFNRLVDRDIDKDNPRTKNRPSVDG</sequence>
<evidence type="ECO:0000256" key="3">
    <source>
        <dbReference type="ARBA" id="ARBA00022692"/>
    </source>
</evidence>
<dbReference type="GO" id="GO:0016020">
    <property type="term" value="C:membrane"/>
    <property type="evidence" value="ECO:0007669"/>
    <property type="project" value="UniProtKB-SubCell"/>
</dbReference>
<evidence type="ECO:0000256" key="2">
    <source>
        <dbReference type="ARBA" id="ARBA00022475"/>
    </source>
</evidence>
<evidence type="ECO:0000256" key="1">
    <source>
        <dbReference type="ARBA" id="ARBA00004141"/>
    </source>
</evidence>
<keyword evidence="5 6" id="KW-0472">Membrane</keyword>
<keyword evidence="3 6" id="KW-0812">Transmembrane</keyword>
<dbReference type="InterPro" id="IPR000537">
    <property type="entry name" value="UbiA_prenyltransferase"/>
</dbReference>
<evidence type="ECO:0000256" key="4">
    <source>
        <dbReference type="ARBA" id="ARBA00022989"/>
    </source>
</evidence>
<reference evidence="7 8" key="1">
    <citation type="submission" date="2018-11" db="EMBL/GenBank/DDBJ databases">
        <title>Genetic determinants and prediction of antibiotic resistance phenotypes in Helicobacter pylori.</title>
        <authorList>
            <person name="Wagner K."/>
        </authorList>
    </citation>
    <scope>NUCLEOTIDE SEQUENCE [LARGE SCALE GENOMIC DNA]</scope>
    <source>
        <strain evidence="7 8">ZH70</strain>
    </source>
</reference>
<comment type="subcellular location">
    <subcellularLocation>
        <location evidence="1">Membrane</location>
        <topology evidence="1">Multi-pass membrane protein</topology>
    </subcellularLocation>
</comment>
<dbReference type="Gene3D" id="1.10.357.140">
    <property type="entry name" value="UbiA prenyltransferase"/>
    <property type="match status" value="1"/>
</dbReference>
<dbReference type="Proteomes" id="UP000289022">
    <property type="component" value="Unassembled WGS sequence"/>
</dbReference>
<comment type="caution">
    <text evidence="7">The sequence shown here is derived from an EMBL/GenBank/DDBJ whole genome shotgun (WGS) entry which is preliminary data.</text>
</comment>
<feature type="transmembrane region" description="Helical" evidence="6">
    <location>
        <begin position="43"/>
        <end position="60"/>
    </location>
</feature>
<accession>A0A438WSG7</accession>
<feature type="transmembrane region" description="Helical" evidence="6">
    <location>
        <begin position="12"/>
        <end position="37"/>
    </location>
</feature>
<dbReference type="Pfam" id="PF01040">
    <property type="entry name" value="UbiA"/>
    <property type="match status" value="1"/>
</dbReference>
<keyword evidence="7" id="KW-0808">Transferase</keyword>
<keyword evidence="4 6" id="KW-1133">Transmembrane helix</keyword>
<dbReference type="AlphaFoldDB" id="A0A438WSG7"/>
<evidence type="ECO:0000313" key="8">
    <source>
        <dbReference type="Proteomes" id="UP000289022"/>
    </source>
</evidence>
<proteinExistence type="predicted"/>
<dbReference type="GO" id="GO:0016765">
    <property type="term" value="F:transferase activity, transferring alkyl or aryl (other than methyl) groups"/>
    <property type="evidence" value="ECO:0007669"/>
    <property type="project" value="InterPro"/>
</dbReference>
<gene>
    <name evidence="7" type="ORF">EC518_10495</name>
</gene>
<keyword evidence="2" id="KW-1003">Cell membrane</keyword>
<evidence type="ECO:0000256" key="6">
    <source>
        <dbReference type="SAM" id="Phobius"/>
    </source>
</evidence>